<comment type="caution">
    <text evidence="1">The sequence shown here is derived from an EMBL/GenBank/DDBJ whole genome shotgun (WGS) entry which is preliminary data.</text>
</comment>
<name>A0ACC1CXA5_9NEOP</name>
<sequence length="166" mass="18910">MDAFCFCKHARPAILAWGYIKLVLMLLSLFPLYLVLEIIIFYGGQYDMILFWFMLLLYPTAFGFDITLIVAAHLRNVNTLKVCLYYLIIELNMLILLVPWIGNITFNYYSVLSLLPYIAVVTVLVIAQGVFSIIMVISEIGKLSDVHGVAHEEVGYKNFKNGKETS</sequence>
<gene>
    <name evidence="1" type="ORF">K1T71_008447</name>
</gene>
<reference evidence="1 2" key="1">
    <citation type="journal article" date="2021" name="Front. Genet.">
        <title>Chromosome-Level Genome Assembly Reveals Significant Gene Expansion in the Toll and IMD Signaling Pathways of Dendrolimus kikuchii.</title>
        <authorList>
            <person name="Zhou J."/>
            <person name="Wu P."/>
            <person name="Xiong Z."/>
            <person name="Liu N."/>
            <person name="Zhao N."/>
            <person name="Ji M."/>
            <person name="Qiu Y."/>
            <person name="Yang B."/>
        </authorList>
    </citation>
    <scope>NUCLEOTIDE SEQUENCE [LARGE SCALE GENOMIC DNA]</scope>
    <source>
        <strain evidence="1">Ann1</strain>
    </source>
</reference>
<dbReference type="Proteomes" id="UP000824533">
    <property type="component" value="Linkage Group LG14"/>
</dbReference>
<keyword evidence="2" id="KW-1185">Reference proteome</keyword>
<dbReference type="EMBL" id="CM034400">
    <property type="protein sequence ID" value="KAJ0176273.1"/>
    <property type="molecule type" value="Genomic_DNA"/>
</dbReference>
<evidence type="ECO:0000313" key="2">
    <source>
        <dbReference type="Proteomes" id="UP000824533"/>
    </source>
</evidence>
<evidence type="ECO:0000313" key="1">
    <source>
        <dbReference type="EMBL" id="KAJ0176273.1"/>
    </source>
</evidence>
<organism evidence="1 2">
    <name type="scientific">Dendrolimus kikuchii</name>
    <dbReference type="NCBI Taxonomy" id="765133"/>
    <lineage>
        <taxon>Eukaryota</taxon>
        <taxon>Metazoa</taxon>
        <taxon>Ecdysozoa</taxon>
        <taxon>Arthropoda</taxon>
        <taxon>Hexapoda</taxon>
        <taxon>Insecta</taxon>
        <taxon>Pterygota</taxon>
        <taxon>Neoptera</taxon>
        <taxon>Endopterygota</taxon>
        <taxon>Lepidoptera</taxon>
        <taxon>Glossata</taxon>
        <taxon>Ditrysia</taxon>
        <taxon>Bombycoidea</taxon>
        <taxon>Lasiocampidae</taxon>
        <taxon>Dendrolimus</taxon>
    </lineage>
</organism>
<protein>
    <submittedName>
        <fullName evidence="1">Uncharacterized protein</fullName>
    </submittedName>
</protein>
<accession>A0ACC1CXA5</accession>
<proteinExistence type="predicted"/>